<evidence type="ECO:0000256" key="3">
    <source>
        <dbReference type="ARBA" id="ARBA00022705"/>
    </source>
</evidence>
<gene>
    <name evidence="8" type="ORF">RIMI_LOCUS5375920</name>
</gene>
<dbReference type="EMBL" id="CAUEEQ010009129">
    <property type="protein sequence ID" value="CAJ0933213.1"/>
    <property type="molecule type" value="Genomic_DNA"/>
</dbReference>
<dbReference type="Pfam" id="PF22912">
    <property type="entry name" value="zf-DPOE"/>
    <property type="match status" value="1"/>
</dbReference>
<comment type="similarity">
    <text evidence="6">Belongs to the DNA polymerase type-B family.</text>
</comment>
<keyword evidence="5 6" id="KW-0238">DNA-binding</keyword>
<evidence type="ECO:0000256" key="2">
    <source>
        <dbReference type="ARBA" id="ARBA00022695"/>
    </source>
</evidence>
<comment type="cofactor">
    <cofactor evidence="6">
        <name>[4Fe-4S] cluster</name>
        <dbReference type="ChEBI" id="CHEBI:49883"/>
    </cofactor>
</comment>
<keyword evidence="6" id="KW-0408">Iron</keyword>
<dbReference type="Pfam" id="PF23250">
    <property type="entry name" value="zf_DPOE_2"/>
    <property type="match status" value="1"/>
</dbReference>
<comment type="subcellular location">
    <subcellularLocation>
        <location evidence="6">Nucleus</location>
    </subcellularLocation>
</comment>
<comment type="catalytic activity">
    <reaction evidence="6">
        <text>DNA(n) + a 2'-deoxyribonucleoside 5'-triphosphate = DNA(n+1) + diphosphate</text>
        <dbReference type="Rhea" id="RHEA:22508"/>
        <dbReference type="Rhea" id="RHEA-COMP:17339"/>
        <dbReference type="Rhea" id="RHEA-COMP:17340"/>
        <dbReference type="ChEBI" id="CHEBI:33019"/>
        <dbReference type="ChEBI" id="CHEBI:61560"/>
        <dbReference type="ChEBI" id="CHEBI:173112"/>
        <dbReference type="EC" id="2.7.7.7"/>
    </reaction>
</comment>
<keyword evidence="6" id="KW-0479">Metal-binding</keyword>
<name>A0ABN9L7W7_9NEOB</name>
<keyword evidence="6" id="KW-0411">Iron-sulfur</keyword>
<protein>
    <recommendedName>
        <fullName evidence="6">DNA polymerase epsilon catalytic subunit</fullName>
        <ecNumber evidence="6">2.7.7.7</ecNumber>
    </recommendedName>
</protein>
<dbReference type="PANTHER" id="PTHR10670:SF0">
    <property type="entry name" value="DNA POLYMERASE EPSILON CATALYTIC SUBUNIT A"/>
    <property type="match status" value="1"/>
</dbReference>
<evidence type="ECO:0000313" key="8">
    <source>
        <dbReference type="EMBL" id="CAJ0933213.1"/>
    </source>
</evidence>
<keyword evidence="9" id="KW-1185">Reference proteome</keyword>
<keyword evidence="3 6" id="KW-0235">DNA replication</keyword>
<keyword evidence="6" id="KW-0539">Nucleus</keyword>
<evidence type="ECO:0000259" key="7">
    <source>
        <dbReference type="Pfam" id="PF22912"/>
    </source>
</evidence>
<sequence>MFPILPGSHLPLNNPALEFIKYVCKVLSLDSNITNQVNKLKRDLLRLIDVGEFSEDAQFQDPCRSYILPEIICRSCNFCRDLDLCKDPSLSQDGSVLPQWICSNCQAEYDTDSIEMSLVEALQKKMMAFMLQDLMCLKCKGVKEANMPVYCNCAGDFSLTISMKALLDQIDAFRNIAQHYQMSHLWETINWLVQQNSHLNM</sequence>
<evidence type="ECO:0000313" key="9">
    <source>
        <dbReference type="Proteomes" id="UP001176940"/>
    </source>
</evidence>
<keyword evidence="4 6" id="KW-0239">DNA-directed DNA polymerase</keyword>
<dbReference type="Proteomes" id="UP001176940">
    <property type="component" value="Unassembled WGS sequence"/>
</dbReference>
<evidence type="ECO:0000256" key="6">
    <source>
        <dbReference type="RuleBase" id="RU365029"/>
    </source>
</evidence>
<keyword evidence="6" id="KW-0862">Zinc</keyword>
<keyword evidence="2 6" id="KW-0548">Nucleotidyltransferase</keyword>
<dbReference type="EC" id="2.7.7.7" evidence="6"/>
<dbReference type="InterPro" id="IPR029703">
    <property type="entry name" value="POL2"/>
</dbReference>
<keyword evidence="6" id="KW-0004">4Fe-4S</keyword>
<reference evidence="8" key="1">
    <citation type="submission" date="2023-07" db="EMBL/GenBank/DDBJ databases">
        <authorList>
            <person name="Stuckert A."/>
        </authorList>
    </citation>
    <scope>NUCLEOTIDE SEQUENCE</scope>
</reference>
<evidence type="ECO:0000256" key="1">
    <source>
        <dbReference type="ARBA" id="ARBA00022679"/>
    </source>
</evidence>
<feature type="domain" description="DNA polymerase-epsilon zinc finger" evidence="7">
    <location>
        <begin position="130"/>
        <end position="185"/>
    </location>
</feature>
<evidence type="ECO:0000256" key="4">
    <source>
        <dbReference type="ARBA" id="ARBA00022932"/>
    </source>
</evidence>
<evidence type="ECO:0000256" key="5">
    <source>
        <dbReference type="ARBA" id="ARBA00023125"/>
    </source>
</evidence>
<dbReference type="InterPro" id="IPR054475">
    <property type="entry name" value="Znf-DPOE"/>
</dbReference>
<organism evidence="8 9">
    <name type="scientific">Ranitomeya imitator</name>
    <name type="common">mimic poison frog</name>
    <dbReference type="NCBI Taxonomy" id="111125"/>
    <lineage>
        <taxon>Eukaryota</taxon>
        <taxon>Metazoa</taxon>
        <taxon>Chordata</taxon>
        <taxon>Craniata</taxon>
        <taxon>Vertebrata</taxon>
        <taxon>Euteleostomi</taxon>
        <taxon>Amphibia</taxon>
        <taxon>Batrachia</taxon>
        <taxon>Anura</taxon>
        <taxon>Neobatrachia</taxon>
        <taxon>Hyloidea</taxon>
        <taxon>Dendrobatidae</taxon>
        <taxon>Dendrobatinae</taxon>
        <taxon>Ranitomeya</taxon>
    </lineage>
</organism>
<accession>A0ABN9L7W7</accession>
<comment type="function">
    <text evidence="6">DNA polymerase II participates in chromosomal DNA replication.</text>
</comment>
<proteinExistence type="inferred from homology"/>
<keyword evidence="1 6" id="KW-0808">Transferase</keyword>
<keyword evidence="6" id="KW-0863">Zinc-finger</keyword>
<comment type="caution">
    <text evidence="8">The sequence shown here is derived from an EMBL/GenBank/DDBJ whole genome shotgun (WGS) entry which is preliminary data.</text>
</comment>
<dbReference type="PANTHER" id="PTHR10670">
    <property type="entry name" value="DNA POLYMERASE EPSILON CATALYTIC SUBUNIT A"/>
    <property type="match status" value="1"/>
</dbReference>